<evidence type="ECO:0000256" key="6">
    <source>
        <dbReference type="ARBA" id="ARBA00023125"/>
    </source>
</evidence>
<comment type="caution">
    <text evidence="9">The sequence shown here is derived from an EMBL/GenBank/DDBJ whole genome shotgun (WGS) entry which is preliminary data.</text>
</comment>
<evidence type="ECO:0000313" key="10">
    <source>
        <dbReference type="Proteomes" id="UP000051017"/>
    </source>
</evidence>
<evidence type="ECO:0000256" key="7">
    <source>
        <dbReference type="ARBA" id="ARBA00023239"/>
    </source>
</evidence>
<sequence>MCGRFVRKTTALEISDIFSCSLDTEELPISFNIAPTSRILGIIDSTGGASVVSFSWGLIPRWAPDASRAASLINARIETVAEKPSFRDLVAQHRCVLPMDGYFEWKEQLRHDAMKPIKQPYYFSANSQSSYSHHGVLAVAGLWTAWKDPNQSSSQVVHTAVALTTHANDMVSQIHHRMPVLLDQRGVEDWLNPNNQSPLIDLAAIPNGALVACAVSTKVNSSRNNGSELIEPIDLTQTESLGELRLF</sequence>
<proteinExistence type="inferred from homology"/>
<keyword evidence="7" id="KW-0456">Lyase</keyword>
<dbReference type="EMBL" id="LIBJ01000302">
    <property type="protein sequence ID" value="KRO46383.1"/>
    <property type="molecule type" value="Genomic_DNA"/>
</dbReference>
<dbReference type="PANTHER" id="PTHR13604">
    <property type="entry name" value="DC12-RELATED"/>
    <property type="match status" value="1"/>
</dbReference>
<evidence type="ECO:0000313" key="9">
    <source>
        <dbReference type="EMBL" id="KRO46383.1"/>
    </source>
</evidence>
<comment type="similarity">
    <text evidence="1 8">Belongs to the SOS response-associated peptidase family.</text>
</comment>
<dbReference type="InterPro" id="IPR036590">
    <property type="entry name" value="SRAP-like"/>
</dbReference>
<evidence type="ECO:0000256" key="4">
    <source>
        <dbReference type="ARBA" id="ARBA00022801"/>
    </source>
</evidence>
<reference evidence="9 10" key="1">
    <citation type="submission" date="2015-10" db="EMBL/GenBank/DDBJ databases">
        <title>Metagenome-Assembled Genomes uncover a global brackish microbiome.</title>
        <authorList>
            <person name="Hugerth L.W."/>
            <person name="Larsson J."/>
            <person name="Alneberg J."/>
            <person name="Lindh M.V."/>
            <person name="Legrand C."/>
            <person name="Pinhassi J."/>
            <person name="Andersson A.F."/>
        </authorList>
    </citation>
    <scope>NUCLEOTIDE SEQUENCE [LARGE SCALE GENOMIC DNA]</scope>
    <source>
        <strain evidence="9">BACL6 MAG-120924-bin43</strain>
    </source>
</reference>
<dbReference type="AlphaFoldDB" id="A0A0R2Q7R1"/>
<accession>A0A0R2Q7R1</accession>
<evidence type="ECO:0000256" key="2">
    <source>
        <dbReference type="ARBA" id="ARBA00022670"/>
    </source>
</evidence>
<dbReference type="PANTHER" id="PTHR13604:SF0">
    <property type="entry name" value="ABASIC SITE PROCESSING PROTEIN HMCES"/>
    <property type="match status" value="1"/>
</dbReference>
<dbReference type="GO" id="GO:0008233">
    <property type="term" value="F:peptidase activity"/>
    <property type="evidence" value="ECO:0007669"/>
    <property type="project" value="UniProtKB-KW"/>
</dbReference>
<dbReference type="GO" id="GO:0016829">
    <property type="term" value="F:lyase activity"/>
    <property type="evidence" value="ECO:0007669"/>
    <property type="project" value="UniProtKB-KW"/>
</dbReference>
<dbReference type="GO" id="GO:0003697">
    <property type="term" value="F:single-stranded DNA binding"/>
    <property type="evidence" value="ECO:0007669"/>
    <property type="project" value="InterPro"/>
</dbReference>
<dbReference type="InterPro" id="IPR003738">
    <property type="entry name" value="SRAP"/>
</dbReference>
<dbReference type="GO" id="GO:0006508">
    <property type="term" value="P:proteolysis"/>
    <property type="evidence" value="ECO:0007669"/>
    <property type="project" value="UniProtKB-KW"/>
</dbReference>
<keyword evidence="3" id="KW-0227">DNA damage</keyword>
<keyword evidence="6" id="KW-0238">DNA-binding</keyword>
<keyword evidence="2 8" id="KW-0645">Protease</keyword>
<dbReference type="Pfam" id="PF02586">
    <property type="entry name" value="SRAP"/>
    <property type="match status" value="1"/>
</dbReference>
<dbReference type="EC" id="3.4.-.-" evidence="8"/>
<dbReference type="Proteomes" id="UP000051017">
    <property type="component" value="Unassembled WGS sequence"/>
</dbReference>
<protein>
    <recommendedName>
        <fullName evidence="8">Abasic site processing protein</fullName>
        <ecNumber evidence="8">3.4.-.-</ecNumber>
    </recommendedName>
</protein>
<gene>
    <name evidence="9" type="ORF">ABR75_01285</name>
</gene>
<keyword evidence="5" id="KW-0190">Covalent protein-DNA linkage</keyword>
<evidence type="ECO:0000256" key="1">
    <source>
        <dbReference type="ARBA" id="ARBA00008136"/>
    </source>
</evidence>
<evidence type="ECO:0000256" key="5">
    <source>
        <dbReference type="ARBA" id="ARBA00023124"/>
    </source>
</evidence>
<dbReference type="SUPFAM" id="SSF143081">
    <property type="entry name" value="BB1717-like"/>
    <property type="match status" value="1"/>
</dbReference>
<organism evidence="9 10">
    <name type="scientific">Acidimicrobiia bacterium BACL6 MAG-120924-bin43</name>
    <dbReference type="NCBI Taxonomy" id="1655583"/>
    <lineage>
        <taxon>Bacteria</taxon>
        <taxon>Bacillati</taxon>
        <taxon>Actinomycetota</taxon>
        <taxon>Acidimicrobiia</taxon>
        <taxon>acIV cluster</taxon>
    </lineage>
</organism>
<dbReference type="Gene3D" id="3.90.1680.10">
    <property type="entry name" value="SOS response associated peptidase-like"/>
    <property type="match status" value="1"/>
</dbReference>
<evidence type="ECO:0000256" key="3">
    <source>
        <dbReference type="ARBA" id="ARBA00022763"/>
    </source>
</evidence>
<dbReference type="GO" id="GO:0106300">
    <property type="term" value="P:protein-DNA covalent cross-linking repair"/>
    <property type="evidence" value="ECO:0007669"/>
    <property type="project" value="InterPro"/>
</dbReference>
<keyword evidence="4 8" id="KW-0378">Hydrolase</keyword>
<evidence type="ECO:0000256" key="8">
    <source>
        <dbReference type="RuleBase" id="RU364100"/>
    </source>
</evidence>
<name>A0A0R2Q7R1_9ACTN</name>